<dbReference type="Gene3D" id="3.40.1360.10">
    <property type="match status" value="1"/>
</dbReference>
<evidence type="ECO:0000256" key="2">
    <source>
        <dbReference type="ARBA" id="ARBA00022771"/>
    </source>
</evidence>
<dbReference type="Gene3D" id="3.90.580.10">
    <property type="entry name" value="Zinc finger, CHC2-type domain"/>
    <property type="match status" value="1"/>
</dbReference>
<gene>
    <name evidence="5" type="ORF">CNEO2_130042</name>
</gene>
<dbReference type="RefSeq" id="WP_317048943.1">
    <property type="nucleotide sequence ID" value="NZ_CAMRXC010000284.1"/>
</dbReference>
<dbReference type="GO" id="GO:0003677">
    <property type="term" value="F:DNA binding"/>
    <property type="evidence" value="ECO:0007669"/>
    <property type="project" value="InterPro"/>
</dbReference>
<protein>
    <recommendedName>
        <fullName evidence="4">Zinc finger CHC2-type domain-containing protein</fullName>
    </recommendedName>
</protein>
<name>A0AAD1YC82_9CLOT</name>
<dbReference type="PANTHER" id="PTHR30313:SF2">
    <property type="entry name" value="DNA PRIMASE"/>
    <property type="match status" value="1"/>
</dbReference>
<proteinExistence type="predicted"/>
<dbReference type="GO" id="GO:0005737">
    <property type="term" value="C:cytoplasm"/>
    <property type="evidence" value="ECO:0007669"/>
    <property type="project" value="TreeGrafter"/>
</dbReference>
<dbReference type="SMART" id="SM00400">
    <property type="entry name" value="ZnF_CHCC"/>
    <property type="match status" value="1"/>
</dbReference>
<dbReference type="PANTHER" id="PTHR30313">
    <property type="entry name" value="DNA PRIMASE"/>
    <property type="match status" value="1"/>
</dbReference>
<dbReference type="Pfam" id="PF01807">
    <property type="entry name" value="Zn_ribbon_DnaG"/>
    <property type="match status" value="1"/>
</dbReference>
<accession>A0AAD1YC82</accession>
<reference evidence="5" key="1">
    <citation type="submission" date="2022-10" db="EMBL/GenBank/DDBJ databases">
        <authorList>
            <person name="Aires J."/>
            <person name="Mesa V."/>
        </authorList>
    </citation>
    <scope>NUCLEOTIDE SEQUENCE</scope>
    <source>
        <strain evidence="5">Clostridium neonatale JD116</strain>
    </source>
</reference>
<feature type="domain" description="Zinc finger CHC2-type" evidence="4">
    <location>
        <begin position="28"/>
        <end position="83"/>
    </location>
</feature>
<dbReference type="GO" id="GO:0006269">
    <property type="term" value="P:DNA replication, synthesis of primer"/>
    <property type="evidence" value="ECO:0007669"/>
    <property type="project" value="TreeGrafter"/>
</dbReference>
<evidence type="ECO:0000256" key="3">
    <source>
        <dbReference type="ARBA" id="ARBA00022833"/>
    </source>
</evidence>
<evidence type="ECO:0000313" key="6">
    <source>
        <dbReference type="Proteomes" id="UP001189143"/>
    </source>
</evidence>
<dbReference type="SUPFAM" id="SSF57783">
    <property type="entry name" value="Zinc beta-ribbon"/>
    <property type="match status" value="1"/>
</dbReference>
<dbReference type="InterPro" id="IPR050219">
    <property type="entry name" value="DnaG_primase"/>
</dbReference>
<dbReference type="Proteomes" id="UP001189143">
    <property type="component" value="Unassembled WGS sequence"/>
</dbReference>
<keyword evidence="1" id="KW-0479">Metal-binding</keyword>
<dbReference type="EMBL" id="CAMTCP010000044">
    <property type="protein sequence ID" value="CAI3543011.1"/>
    <property type="molecule type" value="Genomic_DNA"/>
</dbReference>
<sequence>MREINDIDLKSLIESLTGEKFNRENKIYSPFKKEKTPSFCIYFDSNCNKQKFKDFSTNEQGDVIDFVMKYKNLTFQEAKKYLGLYEKQTEKEIFEEKIKKYIKGQMKSIKKGYELLGIFTFVDEKSSKPLYAKAKFLKPDNSKETPYYHIDNGKVINKRGCNEVPYNYFNLLKAMEEEKTIIFVEGEKDANTINNIFRNKSYVAGSLKGFKDFEKLKKENMKVYVIGDTGEAGEQYVSKIKEEFIGCSKKFKIINLPGINKLGENKDVTDWLESGHNTQDLLNAFDRSIDLKNKYEYVQDRKGIYKFKIVKDDKGDSETKIYISDFNILEAKKIIKVDEECEGIKLKFKSCIEGKIIEKTGSSNIFDDLKSFRNFLGIDLTFLGKMDDLIKLKLYINKYFALENEEVHLGTKFILKDKKIGLITSRGTIYKHKIDYEVLSEESRVNIINKDQINKEELREIKERVFKFLSPEKSLSIIGTVINDLAVLQNSSLDQKLHHLLIVGESESGKSTILEQIIAPILNYPLEEKQSISTTPFAMIKVLSTGNYPIIFDEFKPSMMDRYKLQRLSEILRNTYDKSVVSRGEKTLKTRAFKMERPIIMAGEESYPNQEKALITRSCIVYISKNERTQESSEAFLYLTSHKETLNKFGRSLIDEILNMPIEEYAFIRENLMEKFKELKDRTLTTALNIGCGIEIFNILMERYGLEKIEGYEKFIIQNIKEEILEGSEDVKTTVEQMLILYNDMIANNRVSSPMIEVKDGEIYIRTSKMIDEIFKFIKDYGSADVIPLKLKDFRKQAIKSGYITKINAKQARFLSGFNEFSKPVWVDMFHKEKLMDLNVSNITNEEIFEENVCEYEQEIFERMFPN</sequence>
<evidence type="ECO:0000259" key="4">
    <source>
        <dbReference type="SMART" id="SM00400"/>
    </source>
</evidence>
<keyword evidence="2" id="KW-0863">Zinc-finger</keyword>
<keyword evidence="3" id="KW-0862">Zinc</keyword>
<dbReference type="GO" id="GO:0008270">
    <property type="term" value="F:zinc ion binding"/>
    <property type="evidence" value="ECO:0007669"/>
    <property type="project" value="UniProtKB-KW"/>
</dbReference>
<dbReference type="AlphaFoldDB" id="A0AAD1YC82"/>
<comment type="caution">
    <text evidence="5">The sequence shown here is derived from an EMBL/GenBank/DDBJ whole genome shotgun (WGS) entry which is preliminary data.</text>
</comment>
<evidence type="ECO:0000256" key="1">
    <source>
        <dbReference type="ARBA" id="ARBA00022723"/>
    </source>
</evidence>
<organism evidence="5 6">
    <name type="scientific">Clostridium neonatale</name>
    <dbReference type="NCBI Taxonomy" id="137838"/>
    <lineage>
        <taxon>Bacteria</taxon>
        <taxon>Bacillati</taxon>
        <taxon>Bacillota</taxon>
        <taxon>Clostridia</taxon>
        <taxon>Eubacteriales</taxon>
        <taxon>Clostridiaceae</taxon>
        <taxon>Clostridium</taxon>
    </lineage>
</organism>
<evidence type="ECO:0000313" key="5">
    <source>
        <dbReference type="EMBL" id="CAI3543011.1"/>
    </source>
</evidence>
<dbReference type="GO" id="GO:0003899">
    <property type="term" value="F:DNA-directed RNA polymerase activity"/>
    <property type="evidence" value="ECO:0007669"/>
    <property type="project" value="InterPro"/>
</dbReference>
<dbReference type="InterPro" id="IPR036977">
    <property type="entry name" value="DNA_primase_Znf_CHC2"/>
</dbReference>
<dbReference type="InterPro" id="IPR002694">
    <property type="entry name" value="Znf_CHC2"/>
</dbReference>